<dbReference type="GO" id="GO:0030151">
    <property type="term" value="F:molybdenum ion binding"/>
    <property type="evidence" value="ECO:0007669"/>
    <property type="project" value="TreeGrafter"/>
</dbReference>
<keyword evidence="5 9" id="KW-0560">Oxidoreductase</keyword>
<evidence type="ECO:0000256" key="2">
    <source>
        <dbReference type="ARBA" id="ARBA00010312"/>
    </source>
</evidence>
<feature type="domain" description="Molybdopterin dinucleotide-binding" evidence="8">
    <location>
        <begin position="356"/>
        <end position="469"/>
    </location>
</feature>
<evidence type="ECO:0000259" key="8">
    <source>
        <dbReference type="Pfam" id="PF01568"/>
    </source>
</evidence>
<accession>A0A379TZQ5</accession>
<evidence type="ECO:0000256" key="1">
    <source>
        <dbReference type="ARBA" id="ARBA00001942"/>
    </source>
</evidence>
<dbReference type="InterPro" id="IPR006657">
    <property type="entry name" value="MoPterin_dinucl-bd_dom"/>
</dbReference>
<dbReference type="InterPro" id="IPR009010">
    <property type="entry name" value="Asp_de-COase-like_dom_sf"/>
</dbReference>
<evidence type="ECO:0000256" key="5">
    <source>
        <dbReference type="ARBA" id="ARBA00023002"/>
    </source>
</evidence>
<evidence type="ECO:0000256" key="6">
    <source>
        <dbReference type="SAM" id="MobiDB-lite"/>
    </source>
</evidence>
<protein>
    <submittedName>
        <fullName evidence="9">Dimethyl sulfoxide reductase subunit</fullName>
        <ecNumber evidence="9">1.8.5.3</ecNumber>
    </submittedName>
</protein>
<reference evidence="9 10" key="1">
    <citation type="submission" date="2018-06" db="EMBL/GenBank/DDBJ databases">
        <authorList>
            <consortium name="Pathogen Informatics"/>
            <person name="Doyle S."/>
        </authorList>
    </citation>
    <scope>NUCLEOTIDE SEQUENCE [LARGE SCALE GENOMIC DNA]</scope>
    <source>
        <strain evidence="9 10">NCTC10060</strain>
    </source>
</reference>
<feature type="domain" description="Molybdopterin oxidoreductase" evidence="7">
    <location>
        <begin position="30"/>
        <end position="235"/>
    </location>
</feature>
<dbReference type="Gene3D" id="3.40.228.10">
    <property type="entry name" value="Dimethylsulfoxide Reductase, domain 2"/>
    <property type="match status" value="1"/>
</dbReference>
<evidence type="ECO:0000256" key="3">
    <source>
        <dbReference type="ARBA" id="ARBA00022505"/>
    </source>
</evidence>
<evidence type="ECO:0000313" key="9">
    <source>
        <dbReference type="EMBL" id="SUG55586.1"/>
    </source>
</evidence>
<feature type="region of interest" description="Disordered" evidence="6">
    <location>
        <begin position="456"/>
        <end position="477"/>
    </location>
</feature>
<organism evidence="9 10">
    <name type="scientific">Salmonella diarizonae</name>
    <dbReference type="NCBI Taxonomy" id="59204"/>
    <lineage>
        <taxon>Bacteria</taxon>
        <taxon>Pseudomonadati</taxon>
        <taxon>Pseudomonadota</taxon>
        <taxon>Gammaproteobacteria</taxon>
        <taxon>Enterobacterales</taxon>
        <taxon>Enterobacteriaceae</taxon>
        <taxon>Salmonella</taxon>
    </lineage>
</organism>
<dbReference type="Gene3D" id="3.40.50.740">
    <property type="match status" value="1"/>
</dbReference>
<dbReference type="AlphaFoldDB" id="A0A379TZQ5"/>
<dbReference type="Proteomes" id="UP000254633">
    <property type="component" value="Unassembled WGS sequence"/>
</dbReference>
<dbReference type="GO" id="GO:0016491">
    <property type="term" value="F:oxidoreductase activity"/>
    <property type="evidence" value="ECO:0007669"/>
    <property type="project" value="UniProtKB-KW"/>
</dbReference>
<keyword evidence="3" id="KW-0500">Molybdenum</keyword>
<dbReference type="FunFam" id="2.40.40.20:FF:000010">
    <property type="entry name" value="Anaerobic dimethyl sulfoxide reductase subunit A"/>
    <property type="match status" value="1"/>
</dbReference>
<dbReference type="Gene3D" id="2.40.40.20">
    <property type="match status" value="1"/>
</dbReference>
<sequence length="477" mass="53224">MGQGEDGIAKTPQWAAQITSIPAEKIIQLAREIGSAKPAYICQGWGPQRHSNGEQTARAIAMLSVLTGNVGINGGNSGVREGTWDLGVEWFSMLENPVKTQISVFTWTDAIDHGAEMTATRDGVRGKDKLDVPIKFLWCYASNTLINQHGDIAHTHEVLQDDSKCEMIVGIEHFMTASAKYCDILLPDLMPTEQEDLISHESAGNMGYVILGQPATSPKFERKPIYWTLSEVAKRLGPDVYQTFTEGRTQHEWVKYLHAKTKARNPEMPDYEEMKQTGIFKKKCPEEHYVAFRSFREDPAANPLKTPSGKIEIYSERLATLADTWELKKDEIIHPLPAYTPGFDGWDDPLRQRYPLQLTGFHYKARTHSSYGNIDVLQQACPQEIWINPIDAQVRGIQHGDTVRVFNQNGQMLIPAKVTPRILPGVTAIGQGAWLNADMFGDKIDRSGSINILTSHRPSPLAKGNPSHSNLVQVEKA</sequence>
<dbReference type="PANTHER" id="PTHR43742">
    <property type="entry name" value="TRIMETHYLAMINE-N-OXIDE REDUCTASE"/>
    <property type="match status" value="1"/>
</dbReference>
<evidence type="ECO:0000313" key="10">
    <source>
        <dbReference type="Proteomes" id="UP000254633"/>
    </source>
</evidence>
<evidence type="ECO:0000256" key="4">
    <source>
        <dbReference type="ARBA" id="ARBA00022723"/>
    </source>
</evidence>
<dbReference type="PROSITE" id="PS00932">
    <property type="entry name" value="MOLYBDOPTERIN_PROK_3"/>
    <property type="match status" value="1"/>
</dbReference>
<keyword evidence="4" id="KW-0479">Metal-binding</keyword>
<dbReference type="Pfam" id="PF01568">
    <property type="entry name" value="Molydop_binding"/>
    <property type="match status" value="1"/>
</dbReference>
<comment type="similarity">
    <text evidence="2">Belongs to the prokaryotic molybdopterin-containing oxidoreductase family.</text>
</comment>
<evidence type="ECO:0000259" key="7">
    <source>
        <dbReference type="Pfam" id="PF00384"/>
    </source>
</evidence>
<feature type="compositionally biased region" description="Polar residues" evidence="6">
    <location>
        <begin position="466"/>
        <end position="477"/>
    </location>
</feature>
<dbReference type="FunFam" id="3.40.228.10:FF:000005">
    <property type="entry name" value="Anaerobic dimethyl sulfoxide reductase, subunit A"/>
    <property type="match status" value="1"/>
</dbReference>
<dbReference type="FunFam" id="3.40.50.740:FF:000005">
    <property type="entry name" value="Anaerobic dimethyl sulfoxide reductase, A subunit"/>
    <property type="match status" value="1"/>
</dbReference>
<proteinExistence type="inferred from homology"/>
<dbReference type="GO" id="GO:0030288">
    <property type="term" value="C:outer membrane-bounded periplasmic space"/>
    <property type="evidence" value="ECO:0007669"/>
    <property type="project" value="TreeGrafter"/>
</dbReference>
<dbReference type="EMBL" id="UGXH01000003">
    <property type="protein sequence ID" value="SUG55586.1"/>
    <property type="molecule type" value="Genomic_DNA"/>
</dbReference>
<dbReference type="CDD" id="cd02794">
    <property type="entry name" value="MopB_CT_DmsA-EC"/>
    <property type="match status" value="1"/>
</dbReference>
<dbReference type="InterPro" id="IPR050612">
    <property type="entry name" value="Prok_Mopterin_Oxidored"/>
</dbReference>
<dbReference type="GO" id="GO:0009055">
    <property type="term" value="F:electron transfer activity"/>
    <property type="evidence" value="ECO:0007669"/>
    <property type="project" value="TreeGrafter"/>
</dbReference>
<comment type="cofactor">
    <cofactor evidence="1">
        <name>Mo-bis(molybdopterin guanine dinucleotide)</name>
        <dbReference type="ChEBI" id="CHEBI:60539"/>
    </cofactor>
</comment>
<dbReference type="InterPro" id="IPR006656">
    <property type="entry name" value="Mopterin_OxRdtase"/>
</dbReference>
<dbReference type="EC" id="1.8.5.3" evidence="9"/>
<dbReference type="PANTHER" id="PTHR43742:SF1">
    <property type="entry name" value="DIMETHYL SULFOXIDE REDUCTASE CHAIN YNFF-RELATED"/>
    <property type="match status" value="1"/>
</dbReference>
<dbReference type="SUPFAM" id="SSF50692">
    <property type="entry name" value="ADC-like"/>
    <property type="match status" value="1"/>
</dbReference>
<dbReference type="InterPro" id="IPR006655">
    <property type="entry name" value="Mopterin_OxRdtase_prok_CS"/>
</dbReference>
<dbReference type="GO" id="GO:0043546">
    <property type="term" value="F:molybdopterin cofactor binding"/>
    <property type="evidence" value="ECO:0007669"/>
    <property type="project" value="InterPro"/>
</dbReference>
<dbReference type="GO" id="GO:0009061">
    <property type="term" value="P:anaerobic respiration"/>
    <property type="evidence" value="ECO:0007669"/>
    <property type="project" value="TreeGrafter"/>
</dbReference>
<dbReference type="SUPFAM" id="SSF53706">
    <property type="entry name" value="Formate dehydrogenase/DMSO reductase, domains 1-3"/>
    <property type="match status" value="1"/>
</dbReference>
<name>A0A379TZQ5_SALDZ</name>
<gene>
    <name evidence="9" type="primary">dmsA2_1</name>
    <name evidence="9" type="ORF">NCTC10060_02730</name>
</gene>
<dbReference type="Pfam" id="PF00384">
    <property type="entry name" value="Molybdopterin"/>
    <property type="match status" value="1"/>
</dbReference>